<gene>
    <name evidence="3" type="ORF">OJ997_24525</name>
</gene>
<feature type="region of interest" description="Disordered" evidence="1">
    <location>
        <begin position="519"/>
        <end position="580"/>
    </location>
</feature>
<accession>A0A9X3SHU5</accession>
<organism evidence="3 4">
    <name type="scientific">Solirubrobacter phytolaccae</name>
    <dbReference type="NCBI Taxonomy" id="1404360"/>
    <lineage>
        <taxon>Bacteria</taxon>
        <taxon>Bacillati</taxon>
        <taxon>Actinomycetota</taxon>
        <taxon>Thermoleophilia</taxon>
        <taxon>Solirubrobacterales</taxon>
        <taxon>Solirubrobacteraceae</taxon>
        <taxon>Solirubrobacter</taxon>
    </lineage>
</organism>
<reference evidence="3" key="1">
    <citation type="submission" date="2022-10" db="EMBL/GenBank/DDBJ databases">
        <title>The WGS of Solirubrobacter phytolaccae KCTC 29190.</title>
        <authorList>
            <person name="Jiang Z."/>
        </authorList>
    </citation>
    <scope>NUCLEOTIDE SEQUENCE</scope>
    <source>
        <strain evidence="3">KCTC 29190</strain>
    </source>
</reference>
<evidence type="ECO:0000256" key="1">
    <source>
        <dbReference type="SAM" id="MobiDB-lite"/>
    </source>
</evidence>
<feature type="compositionally biased region" description="Basic and acidic residues" evidence="1">
    <location>
        <begin position="615"/>
        <end position="635"/>
    </location>
</feature>
<keyword evidence="2" id="KW-0732">Signal</keyword>
<feature type="region of interest" description="Disordered" evidence="1">
    <location>
        <begin position="593"/>
        <end position="650"/>
    </location>
</feature>
<feature type="chain" id="PRO_5040777163" evidence="2">
    <location>
        <begin position="24"/>
        <end position="1302"/>
    </location>
</feature>
<sequence>MDRRRLSLLISAALLLVPASAEASFTEAPAYDFVGEPSCLNATGLPGEVAIGSKSGARFLQATRTGFVAAGEVKAGEGFDCSTIEARPSGAGVIAGTQFNGDSVVAVVRDPGGAWSAPLTVAAREGWTPQTVTAAVSDRGDVIVAWVEERMSPEPGTRIRVAQRAPGQGFGPAKVVQTLSGFSFSRTLDVAVSNAGEGILSWTALDASAKGPVTATASTAIVAPDGTVGAPTVVTTLDRSAFTSLSVAADGRALLAFTTGSAVMFAERAPGGAFGAPVKLAGITDPSGGTAIARLHDSGAAAIAWAGGFGEVRIATRPGLGGFRPPVTVAKAERLPKGFDPFWFSPAFLEIAGGGLSFLTPGVMSDSSLILTADGRALLGFANEASGAERSVARLATVPLTGAAPATAGAGGELDVPTLAQPLVLADGSPALTWVSNVNESRLTLHLAAESATRPAPGPTPRVRFGAPTRRVLDHDDSLRLPVSCSAACTVRAEVLGSIASEGVMVLYRSGESELSIDAGLTPLRAPGRQAGARARPLRRDGRPRDQDRDVHRARHALAQAGAAHGGPEGRPQGRLDPGQLAHHEPAAIRGVRRVRQHQAQRPWQPVHRPAGVRGEAHEVVHRDAGRRQGPELRDAPLAPGGRSAATRDRQGPLMRTALLVFAFLAAAPATASAALGQVEPVKVVDDEGCLGATGTPGELSASVRTGVRFLQATREGLKPIGTVKLSNEWFDCEAVATRASGAGVIVGRDTLDNHSVSVRDPGGAWSAPVPLPAEKDWGISGIGAAVSDRGDVLITWREDTIVGGKANGYRFRALRRTPGAPFAAPETIGAQAPRLEHVSGALAATTGEALVLTTRIEGDGARRTAPVSVATAAPGVPFGAPSQVATASAAAKPLLAVAPDGRALVVAHDGRSIQVAERPPGGAFGPPAAIGEASDPIGVGPAVAIGPSGEASVAWTGYLRGTVQFVARPAAGAPWASSSAQGNGLFPPGNDPFLYTPAFVSALFGVEPFLFNEAPGRLQLTAGGRAALAWQSALATPALVSTPLAGGPATLQPSAPVINGAGQVFAATLTDGTAALAWTEPNEDGSNVTSLHLAAEGVVERRDPAPPRVTVGAPLSRRLGPKEPLRIPVSCGGPCVVRATLGELATDFNEELTLERAGRRVLKFPQAAVLARRQLRPVPMTVLYRGPEAKSARVRTTSVRYARRGELPIAEVQDVRAVRRGDAIRVTWRLKGTVHEAEEPIFVTATKTRARGEAPLALRTVEVNKRRRFSVTLRAGADAKFVTVRTVGFIVGQGRTVVGVR</sequence>
<protein>
    <submittedName>
        <fullName evidence="3">Uncharacterized protein</fullName>
    </submittedName>
</protein>
<proteinExistence type="predicted"/>
<comment type="caution">
    <text evidence="3">The sequence shown here is derived from an EMBL/GenBank/DDBJ whole genome shotgun (WGS) entry which is preliminary data.</text>
</comment>
<feature type="signal peptide" evidence="2">
    <location>
        <begin position="1"/>
        <end position="23"/>
    </location>
</feature>
<dbReference type="EMBL" id="JAPDDP010000054">
    <property type="protein sequence ID" value="MDA0183497.1"/>
    <property type="molecule type" value="Genomic_DNA"/>
</dbReference>
<evidence type="ECO:0000313" key="3">
    <source>
        <dbReference type="EMBL" id="MDA0183497.1"/>
    </source>
</evidence>
<name>A0A9X3SHU5_9ACTN</name>
<keyword evidence="4" id="KW-1185">Reference proteome</keyword>
<evidence type="ECO:0000313" key="4">
    <source>
        <dbReference type="Proteomes" id="UP001147653"/>
    </source>
</evidence>
<feature type="compositionally biased region" description="Low complexity" evidence="1">
    <location>
        <begin position="523"/>
        <end position="535"/>
    </location>
</feature>
<dbReference type="RefSeq" id="WP_270027885.1">
    <property type="nucleotide sequence ID" value="NZ_JAPDDP010000054.1"/>
</dbReference>
<feature type="compositionally biased region" description="Basic and acidic residues" evidence="1">
    <location>
        <begin position="538"/>
        <end position="551"/>
    </location>
</feature>
<dbReference type="Proteomes" id="UP001147653">
    <property type="component" value="Unassembled WGS sequence"/>
</dbReference>
<evidence type="ECO:0000256" key="2">
    <source>
        <dbReference type="SAM" id="SignalP"/>
    </source>
</evidence>